<evidence type="ECO:0000313" key="2">
    <source>
        <dbReference type="EMBL" id="OUE02849.1"/>
    </source>
</evidence>
<sequence>MDAAAVMPWFGCTGAPSPSTRVETSTPAGLSGVGNATEAGALPTSPVAVTVLDDVPAWARGVQPAAAPDEEPEGLQAASVRTSPAQTVSAAERRT</sequence>
<comment type="caution">
    <text evidence="2">The sequence shown here is derived from an EMBL/GenBank/DDBJ whole genome shotgun (WGS) entry which is preliminary data.</text>
</comment>
<dbReference type="EMBL" id="MDHH01000002">
    <property type="protein sequence ID" value="OUE02849.1"/>
    <property type="molecule type" value="Genomic_DNA"/>
</dbReference>
<name>A0A251XIL9_CLAMM</name>
<feature type="region of interest" description="Disordered" evidence="1">
    <location>
        <begin position="13"/>
        <end position="40"/>
    </location>
</feature>
<keyword evidence="3" id="KW-1185">Reference proteome</keyword>
<evidence type="ECO:0000313" key="3">
    <source>
        <dbReference type="Proteomes" id="UP000195062"/>
    </source>
</evidence>
<organism evidence="2 3">
    <name type="scientific">Clavibacter michiganensis subsp. michiganensis</name>
    <dbReference type="NCBI Taxonomy" id="33013"/>
    <lineage>
        <taxon>Bacteria</taxon>
        <taxon>Bacillati</taxon>
        <taxon>Actinomycetota</taxon>
        <taxon>Actinomycetes</taxon>
        <taxon>Micrococcales</taxon>
        <taxon>Microbacteriaceae</taxon>
        <taxon>Clavibacter</taxon>
    </lineage>
</organism>
<accession>A0A251XIL9</accession>
<reference evidence="2 3" key="1">
    <citation type="submission" date="2016-08" db="EMBL/GenBank/DDBJ databases">
        <title>Genome sequence of Clavibacter michiganensis subsp. michiganensis strain CASJ007.</title>
        <authorList>
            <person name="Thapa S.P."/>
            <person name="Coaker G."/>
        </authorList>
    </citation>
    <scope>NUCLEOTIDE SEQUENCE [LARGE SCALE GENOMIC DNA]</scope>
    <source>
        <strain evidence="2">CASJ007</strain>
    </source>
</reference>
<feature type="compositionally biased region" description="Polar residues" evidence="1">
    <location>
        <begin position="79"/>
        <end position="89"/>
    </location>
</feature>
<dbReference type="AlphaFoldDB" id="A0A251XIL9"/>
<feature type="region of interest" description="Disordered" evidence="1">
    <location>
        <begin position="63"/>
        <end position="95"/>
    </location>
</feature>
<feature type="compositionally biased region" description="Polar residues" evidence="1">
    <location>
        <begin position="16"/>
        <end position="28"/>
    </location>
</feature>
<protein>
    <submittedName>
        <fullName evidence="2">Uncharacterized protein</fullName>
    </submittedName>
</protein>
<gene>
    <name evidence="2" type="ORF">CMMCAS07_12595</name>
</gene>
<proteinExistence type="predicted"/>
<evidence type="ECO:0000256" key="1">
    <source>
        <dbReference type="SAM" id="MobiDB-lite"/>
    </source>
</evidence>
<dbReference type="Proteomes" id="UP000195062">
    <property type="component" value="Unassembled WGS sequence"/>
</dbReference>